<name>A0A4U0VTQ7_9PEZI</name>
<dbReference type="Proteomes" id="UP000308768">
    <property type="component" value="Unassembled WGS sequence"/>
</dbReference>
<dbReference type="PANTHER" id="PTHR39150">
    <property type="entry name" value="54S RIBOSOMAL PROTEIN L28, MITOCHONDRIAL"/>
    <property type="match status" value="1"/>
</dbReference>
<accession>A0A4U0VTQ7</accession>
<dbReference type="EMBL" id="NAJN01001710">
    <property type="protein sequence ID" value="TKA61594.1"/>
    <property type="molecule type" value="Genomic_DNA"/>
</dbReference>
<evidence type="ECO:0000313" key="3">
    <source>
        <dbReference type="Proteomes" id="UP000308768"/>
    </source>
</evidence>
<dbReference type="PANTHER" id="PTHR39150:SF1">
    <property type="entry name" value="LARGE RIBOSOMAL SUBUNIT PROTEIN ML40"/>
    <property type="match status" value="1"/>
</dbReference>
<dbReference type="STRING" id="331657.A0A4U0VTQ7"/>
<reference evidence="1 3" key="1">
    <citation type="submission" date="2017-03" db="EMBL/GenBank/DDBJ databases">
        <title>Genomes of endolithic fungi from Antarctica.</title>
        <authorList>
            <person name="Coleine C."/>
            <person name="Masonjones S."/>
            <person name="Stajich J.E."/>
        </authorList>
    </citation>
    <scope>NUCLEOTIDE SEQUENCE [LARGE SCALE GENOMIC DNA]</scope>
    <source>
        <strain evidence="1 3">CCFEE 5187</strain>
    </source>
</reference>
<dbReference type="GO" id="GO:0005739">
    <property type="term" value="C:mitochondrion"/>
    <property type="evidence" value="ECO:0007669"/>
    <property type="project" value="GOC"/>
</dbReference>
<comment type="caution">
    <text evidence="1">The sequence shown here is derived from an EMBL/GenBank/DDBJ whole genome shotgun (WGS) entry which is preliminary data.</text>
</comment>
<protein>
    <submittedName>
        <fullName evidence="1">Uncharacterized protein</fullName>
    </submittedName>
</protein>
<dbReference type="InterPro" id="IPR042831">
    <property type="entry name" value="Ribosomal_mL40_fung"/>
</dbReference>
<sequence length="126" mass="14748">MAKSQIRYHLAHPLTPRPLRFSRLRALRHWTIRRAYNLYRHQARRTQELELERQYNAMRDACEALRLMGADGMMAADGGSAGGKDVGRLYRIAMEKKGIWEGVPIEYARTQMEAPPREGWNHAWTR</sequence>
<dbReference type="GO" id="GO:0003735">
    <property type="term" value="F:structural constituent of ribosome"/>
    <property type="evidence" value="ECO:0007669"/>
    <property type="project" value="InterPro"/>
</dbReference>
<evidence type="ECO:0000313" key="2">
    <source>
        <dbReference type="EMBL" id="TKA61594.1"/>
    </source>
</evidence>
<dbReference type="AlphaFoldDB" id="A0A4U0VTQ7"/>
<dbReference type="GO" id="GO:0032543">
    <property type="term" value="P:mitochondrial translation"/>
    <property type="evidence" value="ECO:0007669"/>
    <property type="project" value="InterPro"/>
</dbReference>
<proteinExistence type="predicted"/>
<dbReference type="Gene3D" id="6.10.250.3440">
    <property type="match status" value="1"/>
</dbReference>
<dbReference type="EMBL" id="NAJN01002414">
    <property type="protein sequence ID" value="TKA53011.1"/>
    <property type="molecule type" value="Genomic_DNA"/>
</dbReference>
<organism evidence="1 3">
    <name type="scientific">Cryomyces minteri</name>
    <dbReference type="NCBI Taxonomy" id="331657"/>
    <lineage>
        <taxon>Eukaryota</taxon>
        <taxon>Fungi</taxon>
        <taxon>Dikarya</taxon>
        <taxon>Ascomycota</taxon>
        <taxon>Pezizomycotina</taxon>
        <taxon>Dothideomycetes</taxon>
        <taxon>Dothideomycetes incertae sedis</taxon>
        <taxon>Cryomyces</taxon>
    </lineage>
</organism>
<gene>
    <name evidence="2" type="ORF">B0A49_08669</name>
    <name evidence="1" type="ORF">B0A49_09827</name>
</gene>
<evidence type="ECO:0000313" key="1">
    <source>
        <dbReference type="EMBL" id="TKA53011.1"/>
    </source>
</evidence>
<keyword evidence="3" id="KW-1185">Reference proteome</keyword>
<dbReference type="OrthoDB" id="2098203at2759"/>